<dbReference type="PANTHER" id="PTHR10443">
    <property type="entry name" value="MICROSOMAL DIPEPTIDASE"/>
    <property type="match status" value="1"/>
</dbReference>
<protein>
    <submittedName>
        <fullName evidence="1">Membrane dipeptidase</fullName>
    </submittedName>
</protein>
<dbReference type="GO" id="GO:0006508">
    <property type="term" value="P:proteolysis"/>
    <property type="evidence" value="ECO:0007669"/>
    <property type="project" value="InterPro"/>
</dbReference>
<dbReference type="PANTHER" id="PTHR10443:SF12">
    <property type="entry name" value="DIPEPTIDASE"/>
    <property type="match status" value="1"/>
</dbReference>
<dbReference type="RefSeq" id="WP_141862117.1">
    <property type="nucleotide sequence ID" value="NZ_BAAAKA010000049.1"/>
</dbReference>
<dbReference type="Proteomes" id="UP000316298">
    <property type="component" value="Unassembled WGS sequence"/>
</dbReference>
<dbReference type="EMBL" id="VFMM01000004">
    <property type="protein sequence ID" value="TQI99829.1"/>
    <property type="molecule type" value="Genomic_DNA"/>
</dbReference>
<dbReference type="SUPFAM" id="SSF51556">
    <property type="entry name" value="Metallo-dependent hydrolases"/>
    <property type="match status" value="1"/>
</dbReference>
<dbReference type="Gene3D" id="3.20.20.140">
    <property type="entry name" value="Metal-dependent hydrolases"/>
    <property type="match status" value="1"/>
</dbReference>
<dbReference type="PROSITE" id="PS51365">
    <property type="entry name" value="RENAL_DIPEPTIDASE_2"/>
    <property type="match status" value="1"/>
</dbReference>
<comment type="caution">
    <text evidence="1">The sequence shown here is derived from an EMBL/GenBank/DDBJ whole genome shotgun (WGS) entry which is preliminary data.</text>
</comment>
<dbReference type="CDD" id="cd01301">
    <property type="entry name" value="rDP_like"/>
    <property type="match status" value="1"/>
</dbReference>
<name>A0A542D9T6_9ACTN</name>
<dbReference type="Pfam" id="PF01244">
    <property type="entry name" value="Peptidase_M19"/>
    <property type="match status" value="1"/>
</dbReference>
<dbReference type="InterPro" id="IPR032466">
    <property type="entry name" value="Metal_Hydrolase"/>
</dbReference>
<evidence type="ECO:0000313" key="1">
    <source>
        <dbReference type="EMBL" id="TQI99829.1"/>
    </source>
</evidence>
<proteinExistence type="predicted"/>
<sequence>MTTSEARAQAVLAEHPVIDGHNDLPIAFYELCGYDLDAYDLAGSVPALNTDLPRLRAGRVGGQFWSLWVPQDEHAVRRTFEQLDFVRRLVERFPEDLQLTDTADDVETAIKAGRVASLMGMEGGHSIGESLGVLRVMRALGVRYMTLTHNHNVSWADSATDEPVLGGLNEFGEEVVREMNRIGMLVDLSHVSADTMRHALRVTSAPVIFSHSSARAVCDVPRNAPDDVLETLATNDGVCMVTFVPYFVSQQYVDWVAGARAAAEEHNLTTEDQPGNPIPSPLQPENQAKLAEIYGKPKPETTLADVVEHVEHVREVAGIDHIGLGGDYDGCPEFPVELPDVASYPVLFEALADRGWSDQDLGKLAGGNILRVLRAADDVAA</sequence>
<dbReference type="GO" id="GO:0070573">
    <property type="term" value="F:metallodipeptidase activity"/>
    <property type="evidence" value="ECO:0007669"/>
    <property type="project" value="InterPro"/>
</dbReference>
<organism evidence="1 2">
    <name type="scientific">Kribbella jejuensis</name>
    <dbReference type="NCBI Taxonomy" id="236068"/>
    <lineage>
        <taxon>Bacteria</taxon>
        <taxon>Bacillati</taxon>
        <taxon>Actinomycetota</taxon>
        <taxon>Actinomycetes</taxon>
        <taxon>Propionibacteriales</taxon>
        <taxon>Kribbellaceae</taxon>
        <taxon>Kribbella</taxon>
    </lineage>
</organism>
<keyword evidence="2" id="KW-1185">Reference proteome</keyword>
<evidence type="ECO:0000313" key="2">
    <source>
        <dbReference type="Proteomes" id="UP000316298"/>
    </source>
</evidence>
<dbReference type="InterPro" id="IPR008257">
    <property type="entry name" value="Pept_M19"/>
</dbReference>
<dbReference type="AlphaFoldDB" id="A0A542D9T6"/>
<accession>A0A542D9T6</accession>
<dbReference type="OrthoDB" id="9804920at2"/>
<gene>
    <name evidence="1" type="ORF">FB475_6817</name>
</gene>
<reference evidence="1 2" key="1">
    <citation type="submission" date="2019-06" db="EMBL/GenBank/DDBJ databases">
        <title>Sequencing the genomes of 1000 actinobacteria strains.</title>
        <authorList>
            <person name="Klenk H.-P."/>
        </authorList>
    </citation>
    <scope>NUCLEOTIDE SEQUENCE [LARGE SCALE GENOMIC DNA]</scope>
    <source>
        <strain evidence="1 2">DSM 17305</strain>
    </source>
</reference>